<feature type="domain" description="DUF7146" evidence="3">
    <location>
        <begin position="121"/>
        <end position="229"/>
    </location>
</feature>
<organism evidence="4 5">
    <name type="scientific">Novosphingobium resinovorum</name>
    <dbReference type="NCBI Taxonomy" id="158500"/>
    <lineage>
        <taxon>Bacteria</taxon>
        <taxon>Pseudomonadati</taxon>
        <taxon>Pseudomonadota</taxon>
        <taxon>Alphaproteobacteria</taxon>
        <taxon>Sphingomonadales</taxon>
        <taxon>Sphingomonadaceae</taxon>
        <taxon>Novosphingobium</taxon>
    </lineage>
</organism>
<proteinExistence type="predicted"/>
<dbReference type="Pfam" id="PF23639">
    <property type="entry name" value="DUF7146"/>
    <property type="match status" value="1"/>
</dbReference>
<name>A0A031JXM7_9SPHN</name>
<dbReference type="RefSeq" id="WP_036525484.1">
    <property type="nucleotide sequence ID" value="NZ_JFYZ01000008.1"/>
</dbReference>
<protein>
    <submittedName>
        <fullName evidence="4">Virulence-associated protein E</fullName>
    </submittedName>
</protein>
<feature type="region of interest" description="Disordered" evidence="1">
    <location>
        <begin position="96"/>
        <end position="123"/>
    </location>
</feature>
<reference evidence="4 5" key="1">
    <citation type="submission" date="2014-03" db="EMBL/GenBank/DDBJ databases">
        <title>Whole genome sequence of Novosphingobium resinovorum KF1.</title>
        <authorList>
            <person name="Gan H.M."/>
            <person name="Gan H.Y."/>
            <person name="Chew T.H."/>
            <person name="Savka M.A."/>
        </authorList>
    </citation>
    <scope>NUCLEOTIDE SEQUENCE [LARGE SCALE GENOMIC DNA]</scope>
    <source>
        <strain evidence="4 5">KF1</strain>
    </source>
</reference>
<gene>
    <name evidence="4" type="ORF">BV97_01988</name>
</gene>
<evidence type="ECO:0000256" key="1">
    <source>
        <dbReference type="SAM" id="MobiDB-lite"/>
    </source>
</evidence>
<evidence type="ECO:0000259" key="3">
    <source>
        <dbReference type="Pfam" id="PF23639"/>
    </source>
</evidence>
<evidence type="ECO:0000259" key="2">
    <source>
        <dbReference type="Pfam" id="PF13362"/>
    </source>
</evidence>
<accession>A0A031JXM7</accession>
<dbReference type="Pfam" id="PF13362">
    <property type="entry name" value="Toprim_3"/>
    <property type="match status" value="1"/>
</dbReference>
<evidence type="ECO:0000313" key="5">
    <source>
        <dbReference type="Proteomes" id="UP000024329"/>
    </source>
</evidence>
<dbReference type="InterPro" id="IPR055570">
    <property type="entry name" value="DUF7146"/>
</dbReference>
<dbReference type="InterPro" id="IPR034154">
    <property type="entry name" value="TOPRIM_DnaG/twinkle"/>
</dbReference>
<dbReference type="EMBL" id="JFYZ01000008">
    <property type="protein sequence ID" value="EZP82491.1"/>
    <property type="molecule type" value="Genomic_DNA"/>
</dbReference>
<dbReference type="AlphaFoldDB" id="A0A031JXM7"/>
<dbReference type="InterPro" id="IPR006171">
    <property type="entry name" value="TOPRIM_dom"/>
</dbReference>
<feature type="domain" description="Toprim" evidence="2">
    <location>
        <begin position="236"/>
        <end position="325"/>
    </location>
</feature>
<sequence>MQSPASQIAATLADHAEAVCRRYLSNGRREGRYWLVGDVRNTPGRSLYVRLVASPDGRGQAGKWTDAQSGDHGDLLDVISASCDHRTLRETLDEARRFLTLPQPPPSPDRPRMRSKAPTGTPEAARRLLAASKPIAGTIAATHLAGRLITDLTGCEALNFHPRCWYRPSEDDEPDVRPAWPAMIAAVTDLDGTVTGVHRTWLTRDGSAKAPVAYPRRAMGHLLGNGIRFGTAGPVMIAGEGIETLLSLRQVMPMVPAIAGTSAAHLAAILFPAALRRLYVARDDDPAGAGALATLTERALPAGIEIVPLEPMLDDFNSDLTAFGRDRLATTIAAQLRADDAGRFLAPA</sequence>
<dbReference type="CDD" id="cd01029">
    <property type="entry name" value="TOPRIM_primases"/>
    <property type="match status" value="1"/>
</dbReference>
<evidence type="ECO:0000313" key="4">
    <source>
        <dbReference type="EMBL" id="EZP82491.1"/>
    </source>
</evidence>
<comment type="caution">
    <text evidence="4">The sequence shown here is derived from an EMBL/GenBank/DDBJ whole genome shotgun (WGS) entry which is preliminary data.</text>
</comment>
<dbReference type="Proteomes" id="UP000024329">
    <property type="component" value="Unassembled WGS sequence"/>
</dbReference>
<dbReference type="eggNOG" id="COG4643">
    <property type="taxonomic scope" value="Bacteria"/>
</dbReference>
<dbReference type="PATRIC" id="fig|158500.4.peg.2025"/>